<dbReference type="PANTHER" id="PTHR11048:SF28">
    <property type="entry name" value="4-HYDROXYBENZOATE POLYPRENYLTRANSFERASE, MITOCHONDRIAL"/>
    <property type="match status" value="1"/>
</dbReference>
<dbReference type="InterPro" id="IPR006371">
    <property type="entry name" value="Polyprenyltransferase_UbiA-li"/>
</dbReference>
<evidence type="ECO:0000256" key="6">
    <source>
        <dbReference type="ARBA" id="ARBA00022679"/>
    </source>
</evidence>
<keyword evidence="8 12" id="KW-0812">Transmembrane</keyword>
<accession>A0A5C5V1B2</accession>
<dbReference type="AlphaFoldDB" id="A0A5C5V1B2"/>
<dbReference type="RefSeq" id="WP_146434093.1">
    <property type="nucleotide sequence ID" value="NZ_SJPF01000004.1"/>
</dbReference>
<protein>
    <recommendedName>
        <fullName evidence="11">4-hydroxybenzoate polyprenyltransferase</fullName>
        <ecNumber evidence="11">2.5.1.39</ecNumber>
    </recommendedName>
</protein>
<evidence type="ECO:0000256" key="11">
    <source>
        <dbReference type="ARBA" id="ARBA00034524"/>
    </source>
</evidence>
<dbReference type="CDD" id="cd13959">
    <property type="entry name" value="PT_UbiA_COQ2"/>
    <property type="match status" value="1"/>
</dbReference>
<dbReference type="FunFam" id="1.10.357.140:FF:000008">
    <property type="entry name" value="4-hydroxybenzoate octaprenyltransferase"/>
    <property type="match status" value="1"/>
</dbReference>
<evidence type="ECO:0000256" key="12">
    <source>
        <dbReference type="SAM" id="Phobius"/>
    </source>
</evidence>
<feature type="transmembrane region" description="Helical" evidence="12">
    <location>
        <begin position="143"/>
        <end position="163"/>
    </location>
</feature>
<comment type="caution">
    <text evidence="13">The sequence shown here is derived from an EMBL/GenBank/DDBJ whole genome shotgun (WGS) entry which is preliminary data.</text>
</comment>
<evidence type="ECO:0000313" key="13">
    <source>
        <dbReference type="EMBL" id="TWT31730.1"/>
    </source>
</evidence>
<dbReference type="PANTHER" id="PTHR11048">
    <property type="entry name" value="PRENYLTRANSFERASES"/>
    <property type="match status" value="1"/>
</dbReference>
<evidence type="ECO:0000256" key="1">
    <source>
        <dbReference type="ARBA" id="ARBA00001946"/>
    </source>
</evidence>
<dbReference type="Pfam" id="PF01040">
    <property type="entry name" value="UbiA"/>
    <property type="match status" value="1"/>
</dbReference>
<reference evidence="13 14" key="1">
    <citation type="submission" date="2019-02" db="EMBL/GenBank/DDBJ databases">
        <title>Deep-cultivation of Planctomycetes and their phenomic and genomic characterization uncovers novel biology.</title>
        <authorList>
            <person name="Wiegand S."/>
            <person name="Jogler M."/>
            <person name="Boedeker C."/>
            <person name="Pinto D."/>
            <person name="Vollmers J."/>
            <person name="Rivas-Marin E."/>
            <person name="Kohn T."/>
            <person name="Peeters S.H."/>
            <person name="Heuer A."/>
            <person name="Rast P."/>
            <person name="Oberbeckmann S."/>
            <person name="Bunk B."/>
            <person name="Jeske O."/>
            <person name="Meyerdierks A."/>
            <person name="Storesund J.E."/>
            <person name="Kallscheuer N."/>
            <person name="Luecker S."/>
            <person name="Lage O.M."/>
            <person name="Pohl T."/>
            <person name="Merkel B.J."/>
            <person name="Hornburger P."/>
            <person name="Mueller R.-W."/>
            <person name="Bruemmer F."/>
            <person name="Labrenz M."/>
            <person name="Spormann A.M."/>
            <person name="Op Den Camp H."/>
            <person name="Overmann J."/>
            <person name="Amann R."/>
            <person name="Jetten M.S.M."/>
            <person name="Mascher T."/>
            <person name="Medema M.H."/>
            <person name="Devos D.P."/>
            <person name="Kaster A.-K."/>
            <person name="Ovreas L."/>
            <person name="Rohde M."/>
            <person name="Galperin M.Y."/>
            <person name="Jogler C."/>
        </authorList>
    </citation>
    <scope>NUCLEOTIDE SEQUENCE [LARGE SCALE GENOMIC DNA]</scope>
    <source>
        <strain evidence="13 14">Enr8</strain>
    </source>
</reference>
<evidence type="ECO:0000256" key="4">
    <source>
        <dbReference type="ARBA" id="ARBA00022475"/>
    </source>
</evidence>
<dbReference type="GO" id="GO:0005886">
    <property type="term" value="C:plasma membrane"/>
    <property type="evidence" value="ECO:0007669"/>
    <property type="project" value="TreeGrafter"/>
</dbReference>
<evidence type="ECO:0000256" key="5">
    <source>
        <dbReference type="ARBA" id="ARBA00022519"/>
    </source>
</evidence>
<sequence length="303" mass="33026">MIKRISDILAMIRFSHTVFAMPFALLAAVMAWNAPAPEGIDVRFSWRELLGIVLCMVFARSAAMALNRLADHKIDAENPRTAKRHIPAGILSVGEVTLFTVVCSVGFIAATLLFWPNWLPLALSVPVLLFLFGYSYTKRWTSLAHFWLGASLMLAPIAAWIAIRGAAILADPLDLLPAVTLGLAVLLWVAGFDIIYACQDAEFDRDAKLHSVPSTFGVAGALRIAAVCHALMIGALALLPVVYPSLGLVYWLGIAAVAILLIYEHAIVRPDDLSRVNLAFFHINTIVGIGLFVVTTLDLLLWK</sequence>
<feature type="transmembrane region" description="Helical" evidence="12">
    <location>
        <begin position="88"/>
        <end position="112"/>
    </location>
</feature>
<evidence type="ECO:0000256" key="9">
    <source>
        <dbReference type="ARBA" id="ARBA00022989"/>
    </source>
</evidence>
<dbReference type="FunFam" id="1.20.120.1780:FF:000001">
    <property type="entry name" value="4-hydroxybenzoate octaprenyltransferase"/>
    <property type="match status" value="1"/>
</dbReference>
<evidence type="ECO:0000313" key="14">
    <source>
        <dbReference type="Proteomes" id="UP000318878"/>
    </source>
</evidence>
<feature type="transmembrane region" description="Helical" evidence="12">
    <location>
        <begin position="49"/>
        <end position="67"/>
    </location>
</feature>
<feature type="transmembrane region" description="Helical" evidence="12">
    <location>
        <begin position="216"/>
        <end position="242"/>
    </location>
</feature>
<comment type="subcellular location">
    <subcellularLocation>
        <location evidence="2">Membrane</location>
        <topology evidence="2">Multi-pass membrane protein</topology>
    </subcellularLocation>
</comment>
<keyword evidence="7" id="KW-0831">Ubiquinone biosynthesis</keyword>
<dbReference type="EMBL" id="SJPF01000004">
    <property type="protein sequence ID" value="TWT31730.1"/>
    <property type="molecule type" value="Genomic_DNA"/>
</dbReference>
<dbReference type="NCBIfam" id="TIGR01475">
    <property type="entry name" value="ubiA_other"/>
    <property type="match status" value="1"/>
</dbReference>
<dbReference type="OrthoDB" id="9782418at2"/>
<dbReference type="Gene3D" id="1.20.120.1780">
    <property type="entry name" value="UbiA prenyltransferase"/>
    <property type="match status" value="1"/>
</dbReference>
<dbReference type="InterPro" id="IPR039653">
    <property type="entry name" value="Prenyltransferase"/>
</dbReference>
<name>A0A5C5V1B2_9BACT</name>
<feature type="transmembrane region" description="Helical" evidence="12">
    <location>
        <begin position="175"/>
        <end position="196"/>
    </location>
</feature>
<dbReference type="InterPro" id="IPR044878">
    <property type="entry name" value="UbiA_sf"/>
</dbReference>
<evidence type="ECO:0000256" key="2">
    <source>
        <dbReference type="ARBA" id="ARBA00004141"/>
    </source>
</evidence>
<dbReference type="EC" id="2.5.1.39" evidence="11"/>
<feature type="transmembrane region" description="Helical" evidence="12">
    <location>
        <begin position="118"/>
        <end position="136"/>
    </location>
</feature>
<organism evidence="13 14">
    <name type="scientific">Blastopirellula retiformator</name>
    <dbReference type="NCBI Taxonomy" id="2527970"/>
    <lineage>
        <taxon>Bacteria</taxon>
        <taxon>Pseudomonadati</taxon>
        <taxon>Planctomycetota</taxon>
        <taxon>Planctomycetia</taxon>
        <taxon>Pirellulales</taxon>
        <taxon>Pirellulaceae</taxon>
        <taxon>Blastopirellula</taxon>
    </lineage>
</organism>
<dbReference type="Proteomes" id="UP000318878">
    <property type="component" value="Unassembled WGS sequence"/>
</dbReference>
<keyword evidence="14" id="KW-1185">Reference proteome</keyword>
<dbReference type="InterPro" id="IPR000537">
    <property type="entry name" value="UbiA_prenyltransferase"/>
</dbReference>
<comment type="cofactor">
    <cofactor evidence="1">
        <name>Mg(2+)</name>
        <dbReference type="ChEBI" id="CHEBI:18420"/>
    </cofactor>
</comment>
<evidence type="ECO:0000256" key="7">
    <source>
        <dbReference type="ARBA" id="ARBA00022688"/>
    </source>
</evidence>
<feature type="transmembrane region" description="Helical" evidence="12">
    <location>
        <begin position="248"/>
        <end position="266"/>
    </location>
</feature>
<gene>
    <name evidence="13" type="primary">ubiA</name>
    <name evidence="13" type="ORF">Enr8_36540</name>
</gene>
<keyword evidence="6 13" id="KW-0808">Transferase</keyword>
<keyword evidence="5" id="KW-0997">Cell inner membrane</keyword>
<evidence type="ECO:0000256" key="10">
    <source>
        <dbReference type="ARBA" id="ARBA00023136"/>
    </source>
</evidence>
<evidence type="ECO:0000256" key="3">
    <source>
        <dbReference type="ARBA" id="ARBA00005985"/>
    </source>
</evidence>
<proteinExistence type="inferred from homology"/>
<keyword evidence="9 12" id="KW-1133">Transmembrane helix</keyword>
<keyword evidence="4" id="KW-1003">Cell membrane</keyword>
<comment type="similarity">
    <text evidence="3">Belongs to the UbiA prenyltransferase family.</text>
</comment>
<feature type="transmembrane region" description="Helical" evidence="12">
    <location>
        <begin position="278"/>
        <end position="302"/>
    </location>
</feature>
<dbReference type="GO" id="GO:0008412">
    <property type="term" value="F:4-hydroxybenzoate polyprenyltransferase activity"/>
    <property type="evidence" value="ECO:0007669"/>
    <property type="project" value="UniProtKB-EC"/>
</dbReference>
<evidence type="ECO:0000256" key="8">
    <source>
        <dbReference type="ARBA" id="ARBA00022692"/>
    </source>
</evidence>
<keyword evidence="10 12" id="KW-0472">Membrane</keyword>
<dbReference type="Gene3D" id="1.10.357.140">
    <property type="entry name" value="UbiA prenyltransferase"/>
    <property type="match status" value="1"/>
</dbReference>
<dbReference type="GO" id="GO:0006744">
    <property type="term" value="P:ubiquinone biosynthetic process"/>
    <property type="evidence" value="ECO:0007669"/>
    <property type="project" value="UniProtKB-KW"/>
</dbReference>